<accession>A0A1H4EUJ9</accession>
<dbReference type="Proteomes" id="UP000198850">
    <property type="component" value="Unassembled WGS sequence"/>
</dbReference>
<evidence type="ECO:0000256" key="3">
    <source>
        <dbReference type="ARBA" id="ARBA00023002"/>
    </source>
</evidence>
<keyword evidence="5" id="KW-1185">Reference proteome</keyword>
<evidence type="ECO:0000256" key="2">
    <source>
        <dbReference type="ARBA" id="ARBA00022573"/>
    </source>
</evidence>
<evidence type="ECO:0000256" key="1">
    <source>
        <dbReference type="ARBA" id="ARBA00004953"/>
    </source>
</evidence>
<dbReference type="InterPro" id="IPR003723">
    <property type="entry name" value="Precorrin-6x_reduct"/>
</dbReference>
<keyword evidence="4" id="KW-0808">Transferase</keyword>
<keyword evidence="3" id="KW-0560">Oxidoreductase</keyword>
<comment type="pathway">
    <text evidence="1">Cofactor biosynthesis; adenosylcobalamin biosynthesis.</text>
</comment>
<name>A0A1H4EUJ9_9SPHI</name>
<evidence type="ECO:0000313" key="5">
    <source>
        <dbReference type="Proteomes" id="UP000198850"/>
    </source>
</evidence>
<dbReference type="PANTHER" id="PTHR36925:SF1">
    <property type="entry name" value="COBALT-PRECORRIN-6A REDUCTASE"/>
    <property type="match status" value="1"/>
</dbReference>
<dbReference type="STRING" id="425514.SAMN05443550_106158"/>
<dbReference type="PANTHER" id="PTHR36925">
    <property type="entry name" value="COBALT-PRECORRIN-6A REDUCTASE"/>
    <property type="match status" value="1"/>
</dbReference>
<dbReference type="EMBL" id="FNRA01000006">
    <property type="protein sequence ID" value="SEA88577.1"/>
    <property type="molecule type" value="Genomic_DNA"/>
</dbReference>
<dbReference type="GO" id="GO:0032259">
    <property type="term" value="P:methylation"/>
    <property type="evidence" value="ECO:0007669"/>
    <property type="project" value="UniProtKB-KW"/>
</dbReference>
<organism evidence="4 5">
    <name type="scientific">Pedobacter hartonius</name>
    <dbReference type="NCBI Taxonomy" id="425514"/>
    <lineage>
        <taxon>Bacteria</taxon>
        <taxon>Pseudomonadati</taxon>
        <taxon>Bacteroidota</taxon>
        <taxon>Sphingobacteriia</taxon>
        <taxon>Sphingobacteriales</taxon>
        <taxon>Sphingobacteriaceae</taxon>
        <taxon>Pedobacter</taxon>
    </lineage>
</organism>
<dbReference type="GO" id="GO:0008168">
    <property type="term" value="F:methyltransferase activity"/>
    <property type="evidence" value="ECO:0007669"/>
    <property type="project" value="UniProtKB-KW"/>
</dbReference>
<sequence length="243" mass="27692">MILLLGGTTEAKQAAGYLDEAGLGYIYSTRTEVPFEGKGKYRFGSLDAKGLKDFCRANEISHIINACHPFARELHLTVATIVAQIPVIRFEREFPARISHPLVHYISNYAEALQRIKDEGYRSMLALTGLQSIPLLENFWQQYPCWFRILDRKYSTDLAASYHFPSENLLFGLPQEKEAEIELFSRLRPEVILTKESGLNGKLDAKTDAALSCRIPIFIIKKPELSTVFQTVYQLQDLFSRIQ</sequence>
<keyword evidence="4" id="KW-0489">Methyltransferase</keyword>
<dbReference type="PROSITE" id="PS51014">
    <property type="entry name" value="COBK_CBIJ"/>
    <property type="match status" value="1"/>
</dbReference>
<keyword evidence="2" id="KW-0169">Cobalamin biosynthesis</keyword>
<gene>
    <name evidence="4" type="ORF">SAMN05443550_106158</name>
</gene>
<evidence type="ECO:0000313" key="4">
    <source>
        <dbReference type="EMBL" id="SEA88577.1"/>
    </source>
</evidence>
<dbReference type="AlphaFoldDB" id="A0A1H4EUJ9"/>
<reference evidence="4 5" key="1">
    <citation type="submission" date="2016-10" db="EMBL/GenBank/DDBJ databases">
        <authorList>
            <person name="de Groot N.N."/>
        </authorList>
    </citation>
    <scope>NUCLEOTIDE SEQUENCE [LARGE SCALE GENOMIC DNA]</scope>
    <source>
        <strain evidence="4 5">DSM 19033</strain>
    </source>
</reference>
<dbReference type="GO" id="GO:0009236">
    <property type="term" value="P:cobalamin biosynthetic process"/>
    <property type="evidence" value="ECO:0007669"/>
    <property type="project" value="UniProtKB-UniPathway"/>
</dbReference>
<dbReference type="RefSeq" id="WP_090557175.1">
    <property type="nucleotide sequence ID" value="NZ_FNRA01000006.1"/>
</dbReference>
<dbReference type="Pfam" id="PF02571">
    <property type="entry name" value="CbiJ"/>
    <property type="match status" value="1"/>
</dbReference>
<dbReference type="UniPathway" id="UPA00148"/>
<dbReference type="GO" id="GO:0016994">
    <property type="term" value="F:precorrin-6A reductase activity"/>
    <property type="evidence" value="ECO:0007669"/>
    <property type="project" value="InterPro"/>
</dbReference>
<dbReference type="OrthoDB" id="9780707at2"/>
<proteinExistence type="predicted"/>
<protein>
    <submittedName>
        <fullName evidence="4">Cobalt-precorrin-5B (C1)-methyltransferase</fullName>
    </submittedName>
</protein>